<organism evidence="1 2">
    <name type="scientific">Croceicoccus marinus</name>
    <dbReference type="NCBI Taxonomy" id="450378"/>
    <lineage>
        <taxon>Bacteria</taxon>
        <taxon>Pseudomonadati</taxon>
        <taxon>Pseudomonadota</taxon>
        <taxon>Alphaproteobacteria</taxon>
        <taxon>Sphingomonadales</taxon>
        <taxon>Erythrobacteraceae</taxon>
        <taxon>Croceicoccus</taxon>
    </lineage>
</organism>
<sequence>MHAASLKTKQRELRAGFAEPLTLRVHRALSWLLRAENENDDQDVRFILLWIGFNAAYAGNLDEARERDHLRNFFETMVKLDGQSRIYNMVWQRFSQEIRVLLDNKYVFAPFWSYHNGADEHADWAEKLDRAYHNSRHALEAQDTPRILSIVFDRLYVLRNQLVHGGATWNSSVNRDQVRDGAAILSCLLPVFIDLMMDNPDEEWAMPHYPVVE</sequence>
<accession>A0A217EZ97</accession>
<keyword evidence="2" id="KW-1185">Reference proteome</keyword>
<dbReference type="AlphaFoldDB" id="A0A217EZ97"/>
<dbReference type="EMBL" id="CP019604">
    <property type="protein sequence ID" value="ARU18471.1"/>
    <property type="molecule type" value="Genomic_DNA"/>
</dbReference>
<evidence type="ECO:0000313" key="1">
    <source>
        <dbReference type="EMBL" id="ARU18471.1"/>
    </source>
</evidence>
<evidence type="ECO:0000313" key="2">
    <source>
        <dbReference type="Proteomes" id="UP000195807"/>
    </source>
</evidence>
<protein>
    <submittedName>
        <fullName evidence="1">Uncharacterized protein</fullName>
    </submittedName>
</protein>
<dbReference type="STRING" id="450378.GCA_001661675_03672"/>
<geneLocation type="plasmid" evidence="2">
    <name>pcme4a9ii</name>
</geneLocation>
<keyword evidence="1" id="KW-0614">Plasmid</keyword>
<reference evidence="1 2" key="1">
    <citation type="submission" date="2017-01" db="EMBL/GenBank/DDBJ databases">
        <title>Complete genome sequence of esterase-producing bacterium Croceicoccus marinus E4A9.</title>
        <authorList>
            <person name="Wu Y.-H."/>
            <person name="Cheng H."/>
            <person name="Xu L."/>
            <person name="Huo Y.-Y."/>
            <person name="Wang C.-S."/>
            <person name="Xu X.-W."/>
        </authorList>
    </citation>
    <scope>NUCLEOTIDE SEQUENCE [LARGE SCALE GENOMIC DNA]</scope>
    <source>
        <strain evidence="1 2">E4A9</strain>
        <plasmid evidence="2">Plasmid pcme4a9ii</plasmid>
    </source>
</reference>
<dbReference type="Proteomes" id="UP000195807">
    <property type="component" value="Plasmid pCME4A9II"/>
</dbReference>
<dbReference type="KEGG" id="cman:A9D14_18280"/>
<proteinExistence type="predicted"/>
<gene>
    <name evidence="1" type="ORF">A9D14_18280</name>
</gene>
<name>A0A217EZ97_9SPHN</name>